<dbReference type="PANTHER" id="PTHR13615">
    <property type="entry name" value="GLYCOSYLTRANSFERASE-LIKE 1"/>
    <property type="match status" value="1"/>
</dbReference>
<name>A0A1H4FHS1_9GAMM</name>
<evidence type="ECO:0000313" key="10">
    <source>
        <dbReference type="Proteomes" id="UP000242469"/>
    </source>
</evidence>
<sequence>MRILLLSAYDAVSHQYWRKGLVNALPEHDWTVLSLPARYFSWRIRGNSLSWAFGERERLQQPYDLVIATSMVDLTSLRGFVPSLAQTPCVVYFHENQFAYPASGHEHQSVEPLILNLYNALCADRVLFNSGYNRDTLLEGADRLLRKLPDQVPPGLVEQIRARSEVLHVPLPEQVFLPAAPVEGPLEIVWNHRWEFDKGPELLLAAVERLQTDHVDFRLHVVGQQFRRLPPVFDQLKQRLESGGQLGCWGHIESTEAYRRLLQRSDVVLSTALHDFQGIAVLEAVAAGCRPVVPDRLAYRELFAAEYRYAEQQETSALARMLGELSASKHCGEPIRTPDVEHLGWPALKASWGRVIETLTQGGAPSL</sequence>
<protein>
    <recommendedName>
        <fullName evidence="5">tRNA-queuosine alpha-mannosyltransferase</fullName>
        <ecNumber evidence="4">2.4.1.110</ecNumber>
    </recommendedName>
</protein>
<dbReference type="InterPro" id="IPR022701">
    <property type="entry name" value="QTMAN_N"/>
</dbReference>
<evidence type="ECO:0000256" key="3">
    <source>
        <dbReference type="ARBA" id="ARBA00022679"/>
    </source>
</evidence>
<accession>A0A1H4FHS1</accession>
<comment type="catalytic activity">
    <reaction evidence="6">
        <text>queuosine(34) in tRNA(Asp) + GDP-alpha-D-mannose = O-4''-alpha-D-mannosylqueuosine(34) in tRNA(Asp) + GDP + H(+)</text>
        <dbReference type="Rhea" id="RHEA:12885"/>
        <dbReference type="Rhea" id="RHEA-COMP:18572"/>
        <dbReference type="Rhea" id="RHEA-COMP:18581"/>
        <dbReference type="ChEBI" id="CHEBI:15378"/>
        <dbReference type="ChEBI" id="CHEBI:57527"/>
        <dbReference type="ChEBI" id="CHEBI:58189"/>
        <dbReference type="ChEBI" id="CHEBI:194431"/>
        <dbReference type="ChEBI" id="CHEBI:194442"/>
        <dbReference type="EC" id="2.4.1.110"/>
    </reaction>
    <physiologicalReaction direction="left-to-right" evidence="6">
        <dbReference type="Rhea" id="RHEA:12886"/>
    </physiologicalReaction>
</comment>
<evidence type="ECO:0000256" key="6">
    <source>
        <dbReference type="ARBA" id="ARBA00048439"/>
    </source>
</evidence>
<feature type="domain" description="tRNA-queuosine alpha-mannosyltransferase N-terminal" evidence="8">
    <location>
        <begin position="2"/>
        <end position="171"/>
    </location>
</feature>
<comment type="similarity">
    <text evidence="1">Belongs to the glycosyltransferase group 1 family. Glycosyltransferase 4 subfamily.</text>
</comment>
<dbReference type="AlphaFoldDB" id="A0A1H4FHS1"/>
<evidence type="ECO:0000259" key="7">
    <source>
        <dbReference type="Pfam" id="PF00534"/>
    </source>
</evidence>
<dbReference type="EMBL" id="FNRJ01000011">
    <property type="protein sequence ID" value="SEA96597.1"/>
    <property type="molecule type" value="Genomic_DNA"/>
</dbReference>
<keyword evidence="3 9" id="KW-0808">Transferase</keyword>
<evidence type="ECO:0000313" key="9">
    <source>
        <dbReference type="EMBL" id="SEA96597.1"/>
    </source>
</evidence>
<feature type="domain" description="Glycosyl transferase family 1" evidence="7">
    <location>
        <begin position="184"/>
        <end position="307"/>
    </location>
</feature>
<dbReference type="GO" id="GO:0016438">
    <property type="term" value="F:tRNA-queuosine(34) beta-mannosyltransferase activity"/>
    <property type="evidence" value="ECO:0007669"/>
    <property type="project" value="UniProtKB-EC"/>
</dbReference>
<dbReference type="OrthoDB" id="9792163at2"/>
<proteinExistence type="inferred from homology"/>
<dbReference type="STRING" id="1122198.SAMN02745729_11148"/>
<dbReference type="InterPro" id="IPR001296">
    <property type="entry name" value="Glyco_trans_1"/>
</dbReference>
<keyword evidence="10" id="KW-1185">Reference proteome</keyword>
<gene>
    <name evidence="9" type="ORF">SAMN02745729_11148</name>
</gene>
<dbReference type="EC" id="2.4.1.110" evidence="4"/>
<dbReference type="Pfam" id="PF12038">
    <property type="entry name" value="QTMAN_N"/>
    <property type="match status" value="1"/>
</dbReference>
<dbReference type="Pfam" id="PF00534">
    <property type="entry name" value="Glycos_transf_1"/>
    <property type="match status" value="1"/>
</dbReference>
<evidence type="ECO:0000259" key="8">
    <source>
        <dbReference type="Pfam" id="PF12038"/>
    </source>
</evidence>
<dbReference type="Proteomes" id="UP000242469">
    <property type="component" value="Unassembled WGS sequence"/>
</dbReference>
<organism evidence="9 10">
    <name type="scientific">Marinobacterium iners DSM 11526</name>
    <dbReference type="NCBI Taxonomy" id="1122198"/>
    <lineage>
        <taxon>Bacteria</taxon>
        <taxon>Pseudomonadati</taxon>
        <taxon>Pseudomonadota</taxon>
        <taxon>Gammaproteobacteria</taxon>
        <taxon>Oceanospirillales</taxon>
        <taxon>Oceanospirillaceae</taxon>
        <taxon>Marinobacterium</taxon>
    </lineage>
</organism>
<reference evidence="10" key="1">
    <citation type="submission" date="2016-10" db="EMBL/GenBank/DDBJ databases">
        <authorList>
            <person name="Varghese N."/>
            <person name="Submissions S."/>
        </authorList>
    </citation>
    <scope>NUCLEOTIDE SEQUENCE [LARGE SCALE GENOMIC DNA]</scope>
    <source>
        <strain evidence="10">DSM 11526</strain>
    </source>
</reference>
<evidence type="ECO:0000256" key="2">
    <source>
        <dbReference type="ARBA" id="ARBA00022676"/>
    </source>
</evidence>
<dbReference type="InterPro" id="IPR051862">
    <property type="entry name" value="GT-like_domain_containing_1"/>
</dbReference>
<dbReference type="PANTHER" id="PTHR13615:SF3">
    <property type="entry name" value="GLYCOSYLTRANSFERASE-LIKE DOMAIN-CONTAINING PROTEIN 1"/>
    <property type="match status" value="1"/>
</dbReference>
<keyword evidence="2" id="KW-0328">Glycosyltransferase</keyword>
<dbReference type="RefSeq" id="WP_091827142.1">
    <property type="nucleotide sequence ID" value="NZ_FNRJ01000011.1"/>
</dbReference>
<dbReference type="SUPFAM" id="SSF53756">
    <property type="entry name" value="UDP-Glycosyltransferase/glycogen phosphorylase"/>
    <property type="match status" value="1"/>
</dbReference>
<dbReference type="Gene3D" id="3.40.50.2000">
    <property type="entry name" value="Glycogen Phosphorylase B"/>
    <property type="match status" value="2"/>
</dbReference>
<evidence type="ECO:0000256" key="1">
    <source>
        <dbReference type="ARBA" id="ARBA00009481"/>
    </source>
</evidence>
<evidence type="ECO:0000256" key="5">
    <source>
        <dbReference type="ARBA" id="ARBA00044539"/>
    </source>
</evidence>
<evidence type="ECO:0000256" key="4">
    <source>
        <dbReference type="ARBA" id="ARBA00044517"/>
    </source>
</evidence>